<keyword evidence="4" id="KW-1185">Reference proteome</keyword>
<feature type="transmembrane region" description="Helical" evidence="2">
    <location>
        <begin position="29"/>
        <end position="48"/>
    </location>
</feature>
<reference evidence="3 4" key="1">
    <citation type="submission" date="2020-04" db="EMBL/GenBank/DDBJ databases">
        <title>MicrobeNet Type strains.</title>
        <authorList>
            <person name="Nicholson A.C."/>
        </authorList>
    </citation>
    <scope>NUCLEOTIDE SEQUENCE [LARGE SCALE GENOMIC DNA]</scope>
    <source>
        <strain evidence="3 4">JCM 12354</strain>
    </source>
</reference>
<accession>A0A846Y4C1</accession>
<evidence type="ECO:0000256" key="2">
    <source>
        <dbReference type="SAM" id="Phobius"/>
    </source>
</evidence>
<dbReference type="Proteomes" id="UP000565711">
    <property type="component" value="Unassembled WGS sequence"/>
</dbReference>
<name>A0A846Y4C1_9NOCA</name>
<evidence type="ECO:0000313" key="4">
    <source>
        <dbReference type="Proteomes" id="UP000565711"/>
    </source>
</evidence>
<dbReference type="AlphaFoldDB" id="A0A846Y4C1"/>
<keyword evidence="2" id="KW-1133">Transmembrane helix</keyword>
<gene>
    <name evidence="3" type="ORF">HGA08_20310</name>
</gene>
<keyword evidence="2" id="KW-0812">Transmembrane</keyword>
<protein>
    <submittedName>
        <fullName evidence="3">Uncharacterized protein</fullName>
    </submittedName>
</protein>
<proteinExistence type="predicted"/>
<keyword evidence="2" id="KW-0472">Membrane</keyword>
<feature type="region of interest" description="Disordered" evidence="1">
    <location>
        <begin position="1"/>
        <end position="20"/>
    </location>
</feature>
<evidence type="ECO:0000313" key="3">
    <source>
        <dbReference type="EMBL" id="NKY52551.1"/>
    </source>
</evidence>
<comment type="caution">
    <text evidence="3">The sequence shown here is derived from an EMBL/GenBank/DDBJ whole genome shotgun (WGS) entry which is preliminary data.</text>
</comment>
<organism evidence="3 4">
    <name type="scientific">Nocardia vermiculata</name>
    <dbReference type="NCBI Taxonomy" id="257274"/>
    <lineage>
        <taxon>Bacteria</taxon>
        <taxon>Bacillati</taxon>
        <taxon>Actinomycetota</taxon>
        <taxon>Actinomycetes</taxon>
        <taxon>Mycobacteriales</taxon>
        <taxon>Nocardiaceae</taxon>
        <taxon>Nocardia</taxon>
    </lineage>
</organism>
<evidence type="ECO:0000256" key="1">
    <source>
        <dbReference type="SAM" id="MobiDB-lite"/>
    </source>
</evidence>
<dbReference type="RefSeq" id="WP_067878084.1">
    <property type="nucleotide sequence ID" value="NZ_JAAXOP010000012.1"/>
</dbReference>
<sequence>MSDSDPATPGDDPAIPIDQREAPRSAKPFLIAVVIAVIAIVAVVVLALTRPAASNVTAADRIAVAAQSFAAARSDSDPERRASTECAAFDEQKSPLGPDALGKKVEIAGVDAVEVHGERATASVTSNIDGHGTVANWTLTQENGRWTVCNTP</sequence>
<dbReference type="EMBL" id="JAAXOP010000012">
    <property type="protein sequence ID" value="NKY52551.1"/>
    <property type="molecule type" value="Genomic_DNA"/>
</dbReference>